<feature type="active site" description="Proton donor" evidence="12">
    <location>
        <position position="399"/>
    </location>
</feature>
<keyword evidence="6" id="KW-0963">Cytoplasm</keyword>
<dbReference type="Gene3D" id="2.60.40.1730">
    <property type="entry name" value="tricorn interacting facor f3 domain"/>
    <property type="match status" value="1"/>
</dbReference>
<feature type="binding site" evidence="13">
    <location>
        <position position="334"/>
    </location>
    <ligand>
        <name>Zn(2+)</name>
        <dbReference type="ChEBI" id="CHEBI:29105"/>
        <note>catalytic</note>
    </ligand>
</feature>
<keyword evidence="8 13" id="KW-0479">Metal-binding</keyword>
<dbReference type="GO" id="GO:0016285">
    <property type="term" value="F:alanyl aminopeptidase activity"/>
    <property type="evidence" value="ECO:0007669"/>
    <property type="project" value="UniProtKB-EC"/>
</dbReference>
<dbReference type="EC" id="3.4.11.2" evidence="4"/>
<dbReference type="InterPro" id="IPR014782">
    <property type="entry name" value="Peptidase_M1_dom"/>
</dbReference>
<dbReference type="GO" id="GO:0005737">
    <property type="term" value="C:cytoplasm"/>
    <property type="evidence" value="ECO:0007669"/>
    <property type="project" value="UniProtKB-SubCell"/>
</dbReference>
<dbReference type="InterPro" id="IPR016024">
    <property type="entry name" value="ARM-type_fold"/>
</dbReference>
<evidence type="ECO:0000259" key="14">
    <source>
        <dbReference type="SMART" id="SM01263"/>
    </source>
</evidence>
<comment type="similarity">
    <text evidence="3">Belongs to the peptidase M1 family.</text>
</comment>
<dbReference type="Gene3D" id="1.10.390.10">
    <property type="entry name" value="Neutral Protease Domain 2"/>
    <property type="match status" value="1"/>
</dbReference>
<dbReference type="Pfam" id="PF09127">
    <property type="entry name" value="Leuk-A4-hydro_C"/>
    <property type="match status" value="1"/>
</dbReference>
<keyword evidence="16" id="KW-1185">Reference proteome</keyword>
<dbReference type="InterPro" id="IPR038502">
    <property type="entry name" value="M1_LTA-4_hydro/amino_C_sf"/>
</dbReference>
<evidence type="ECO:0000256" key="2">
    <source>
        <dbReference type="ARBA" id="ARBA00004496"/>
    </source>
</evidence>
<gene>
    <name evidence="15" type="ORF">BXY82_0121</name>
</gene>
<dbReference type="GO" id="GO:0008237">
    <property type="term" value="F:metallopeptidase activity"/>
    <property type="evidence" value="ECO:0007669"/>
    <property type="project" value="UniProtKB-KW"/>
</dbReference>
<dbReference type="AlphaFoldDB" id="A0A4R7Q5J1"/>
<dbReference type="InterPro" id="IPR015211">
    <property type="entry name" value="Peptidase_M1_C"/>
</dbReference>
<comment type="caution">
    <text evidence="15">The sequence shown here is derived from an EMBL/GenBank/DDBJ whole genome shotgun (WGS) entry which is preliminary data.</text>
</comment>
<evidence type="ECO:0000256" key="11">
    <source>
        <dbReference type="ARBA" id="ARBA00023049"/>
    </source>
</evidence>
<keyword evidence="7" id="KW-0645">Protease</keyword>
<keyword evidence="10 13" id="KW-0862">Zinc</keyword>
<dbReference type="SUPFAM" id="SSF55486">
    <property type="entry name" value="Metalloproteases ('zincins'), catalytic domain"/>
    <property type="match status" value="1"/>
</dbReference>
<evidence type="ECO:0000256" key="5">
    <source>
        <dbReference type="ARBA" id="ARBA00015611"/>
    </source>
</evidence>
<accession>A0A4R7Q5J1</accession>
<dbReference type="InterPro" id="IPR001930">
    <property type="entry name" value="Peptidase_M1"/>
</dbReference>
<keyword evidence="11" id="KW-0482">Metalloprotease</keyword>
<dbReference type="Pfam" id="PF01433">
    <property type="entry name" value="Peptidase_M1"/>
    <property type="match status" value="1"/>
</dbReference>
<proteinExistence type="inferred from homology"/>
<dbReference type="InterPro" id="IPR034015">
    <property type="entry name" value="M1_LTA4H"/>
</dbReference>
<dbReference type="PANTHER" id="PTHR45726:SF3">
    <property type="entry name" value="LEUKOTRIENE A-4 HYDROLASE"/>
    <property type="match status" value="1"/>
</dbReference>
<dbReference type="PANTHER" id="PTHR45726">
    <property type="entry name" value="LEUKOTRIENE A-4 HYDROLASE"/>
    <property type="match status" value="1"/>
</dbReference>
<dbReference type="Gene3D" id="3.30.2010.30">
    <property type="match status" value="1"/>
</dbReference>
<dbReference type="FunFam" id="3.30.2010.30:FF:000001">
    <property type="entry name" value="Leukotriene A(4) hydrolase"/>
    <property type="match status" value="1"/>
</dbReference>
<evidence type="ECO:0000256" key="12">
    <source>
        <dbReference type="PIRSR" id="PIRSR634015-1"/>
    </source>
</evidence>
<dbReference type="InterPro" id="IPR042097">
    <property type="entry name" value="Aminopeptidase_N-like_N_sf"/>
</dbReference>
<reference evidence="15 16" key="1">
    <citation type="submission" date="2019-03" db="EMBL/GenBank/DDBJ databases">
        <title>Genomic Encyclopedia of Archaeal and Bacterial Type Strains, Phase II (KMG-II): from individual species to whole genera.</title>
        <authorList>
            <person name="Goeker M."/>
        </authorList>
    </citation>
    <scope>NUCLEOTIDE SEQUENCE [LARGE SCALE GENOMIC DNA]</scope>
    <source>
        <strain evidence="15 16">DSM 28135</strain>
    </source>
</reference>
<dbReference type="InterPro" id="IPR049980">
    <property type="entry name" value="LTA4H_cat"/>
</dbReference>
<sequence length="627" mass="71729">MKPSNALLYFILLIMTSCGQPKVVEPEVYTYVEESHSYAKPNNAFITHLKLDISVNFETEIISGTATYDIKNNNSTQIVLDSKHLDIESVTADGKETEFSLGAKDKQLGQALTVTIGKNTKQIEIVYKTTKDTEALQWLKAQQTADKTHPFLFTQGQAILTRTWIPIQDSPQIRLTYEANVKVPKGLMAVMSAENPKEKSQDGLYHFKMKQPIPAYLIALAVGSFEYKAISERTGVYAEKTMLTKVHDEFSDMDKMVAAAEALYGKYAWDQFDVIVLPPSFPFGGMENPRLTFATPTVIAGDKSLTSLIAHELAHSWSGNLVTNATWNDFWLNEGFTVYFEMRIMEALYGKERADMLALISRQDLDEELESLKDTPNATKLKLDLKGKNPDDGMNSIAYDKGYLLLRTLEETVGRDKFDAFLKQYFKEHAFSTMTTEKFGTYLNTNLLEKHQITFNMDEWINQPGVPENQAVINSDKFTNVKRTLEEFLTTGKIDTSITTEWTSQEWVYFIRNFPKTMTVDQMKHLDSAFNFTNSSNSYIQMVWYEQALNHDYHGNNVDQKIEAFLTSVGRRWYVETIFKAFKRNNRLEDALKIYEKSRPNYHSVTATTIDDLLGYEPEPEEEELLK</sequence>
<evidence type="ECO:0000256" key="4">
    <source>
        <dbReference type="ARBA" id="ARBA00012564"/>
    </source>
</evidence>
<evidence type="ECO:0000256" key="10">
    <source>
        <dbReference type="ARBA" id="ARBA00022833"/>
    </source>
</evidence>
<dbReference type="InterPro" id="IPR027268">
    <property type="entry name" value="Peptidase_M4/M1_CTD_sf"/>
</dbReference>
<feature type="active site" description="Proton acceptor" evidence="12">
    <location>
        <position position="312"/>
    </location>
</feature>
<evidence type="ECO:0000256" key="3">
    <source>
        <dbReference type="ARBA" id="ARBA00010136"/>
    </source>
</evidence>
<evidence type="ECO:0000313" key="16">
    <source>
        <dbReference type="Proteomes" id="UP000294689"/>
    </source>
</evidence>
<feature type="binding site" evidence="13">
    <location>
        <position position="315"/>
    </location>
    <ligand>
        <name>Zn(2+)</name>
        <dbReference type="ChEBI" id="CHEBI:29105"/>
        <note>catalytic</note>
    </ligand>
</feature>
<evidence type="ECO:0000256" key="8">
    <source>
        <dbReference type="ARBA" id="ARBA00022723"/>
    </source>
</evidence>
<dbReference type="Gene3D" id="1.25.40.320">
    <property type="entry name" value="Peptidase M1, leukotriene A4 hydrolase/aminopeptidase C-terminal domain"/>
    <property type="match status" value="1"/>
</dbReference>
<dbReference type="PRINTS" id="PR00756">
    <property type="entry name" value="ALADIPTASE"/>
</dbReference>
<dbReference type="GO" id="GO:0006508">
    <property type="term" value="P:proteolysis"/>
    <property type="evidence" value="ECO:0007669"/>
    <property type="project" value="UniProtKB-KW"/>
</dbReference>
<dbReference type="SUPFAM" id="SSF63737">
    <property type="entry name" value="Leukotriene A4 hydrolase N-terminal domain"/>
    <property type="match status" value="1"/>
</dbReference>
<dbReference type="SMART" id="SM01263">
    <property type="entry name" value="Leuk-A4-hydro_C"/>
    <property type="match status" value="1"/>
</dbReference>
<feature type="domain" description="Peptidase M1 leukotriene A4 hydrolase/aminopeptidase C-terminal" evidence="14">
    <location>
        <begin position="479"/>
        <end position="614"/>
    </location>
</feature>
<keyword evidence="9 15" id="KW-0378">Hydrolase</keyword>
<dbReference type="Pfam" id="PF17900">
    <property type="entry name" value="Peptidase_M1_N"/>
    <property type="match status" value="1"/>
</dbReference>
<comment type="subcellular location">
    <subcellularLocation>
        <location evidence="2">Cytoplasm</location>
    </subcellularLocation>
</comment>
<comment type="catalytic activity">
    <reaction evidence="1">
        <text>Release of an N-terminal amino acid, Xaa-|-Yaa- from a peptide, amide or arylamide. Xaa is preferably Ala, but may be most amino acids including Pro (slow action). When a terminal hydrophobic residue is followed by a prolyl residue, the two may be released as an intact Xaa-Pro dipeptide.</text>
        <dbReference type="EC" id="3.4.11.2"/>
    </reaction>
</comment>
<protein>
    <recommendedName>
        <fullName evidence="5">Aminopeptidase N</fullName>
        <ecNumber evidence="4">3.4.11.2</ecNumber>
    </recommendedName>
</protein>
<dbReference type="CDD" id="cd09599">
    <property type="entry name" value="M1_LTA4H"/>
    <property type="match status" value="1"/>
</dbReference>
<evidence type="ECO:0000256" key="7">
    <source>
        <dbReference type="ARBA" id="ARBA00022670"/>
    </source>
</evidence>
<evidence type="ECO:0000256" key="9">
    <source>
        <dbReference type="ARBA" id="ARBA00022801"/>
    </source>
</evidence>
<dbReference type="SUPFAM" id="SSF48371">
    <property type="entry name" value="ARM repeat"/>
    <property type="match status" value="1"/>
</dbReference>
<dbReference type="RefSeq" id="WP_133756244.1">
    <property type="nucleotide sequence ID" value="NZ_SOBW01000007.1"/>
</dbReference>
<evidence type="ECO:0000256" key="13">
    <source>
        <dbReference type="PIRSR" id="PIRSR634015-3"/>
    </source>
</evidence>
<dbReference type="GO" id="GO:0008270">
    <property type="term" value="F:zinc ion binding"/>
    <property type="evidence" value="ECO:0007669"/>
    <property type="project" value="InterPro"/>
</dbReference>
<feature type="binding site" evidence="13">
    <location>
        <position position="311"/>
    </location>
    <ligand>
        <name>Zn(2+)</name>
        <dbReference type="ChEBI" id="CHEBI:29105"/>
        <note>catalytic</note>
    </ligand>
</feature>
<evidence type="ECO:0000256" key="1">
    <source>
        <dbReference type="ARBA" id="ARBA00000098"/>
    </source>
</evidence>
<dbReference type="EMBL" id="SOBW01000007">
    <property type="protein sequence ID" value="TDU42728.1"/>
    <property type="molecule type" value="Genomic_DNA"/>
</dbReference>
<name>A0A4R7Q5J1_9FLAO</name>
<evidence type="ECO:0000313" key="15">
    <source>
        <dbReference type="EMBL" id="TDU42728.1"/>
    </source>
</evidence>
<comment type="cofactor">
    <cofactor evidence="13">
        <name>Zn(2+)</name>
        <dbReference type="ChEBI" id="CHEBI:29105"/>
    </cofactor>
    <text evidence="13">Binds 1 zinc ion per subunit.</text>
</comment>
<dbReference type="Proteomes" id="UP000294689">
    <property type="component" value="Unassembled WGS sequence"/>
</dbReference>
<dbReference type="PROSITE" id="PS51257">
    <property type="entry name" value="PROKAR_LIPOPROTEIN"/>
    <property type="match status" value="1"/>
</dbReference>
<dbReference type="OrthoDB" id="100605at2"/>
<dbReference type="InterPro" id="IPR045357">
    <property type="entry name" value="Aminopeptidase_N-like_N"/>
</dbReference>
<evidence type="ECO:0000256" key="6">
    <source>
        <dbReference type="ARBA" id="ARBA00022490"/>
    </source>
</evidence>
<organism evidence="15 16">
    <name type="scientific">Gelidibacter sediminis</name>
    <dbReference type="NCBI Taxonomy" id="1608710"/>
    <lineage>
        <taxon>Bacteria</taxon>
        <taxon>Pseudomonadati</taxon>
        <taxon>Bacteroidota</taxon>
        <taxon>Flavobacteriia</taxon>
        <taxon>Flavobacteriales</taxon>
        <taxon>Flavobacteriaceae</taxon>
        <taxon>Gelidibacter</taxon>
    </lineage>
</organism>